<feature type="transmembrane region" description="Helical" evidence="7">
    <location>
        <begin position="133"/>
        <end position="155"/>
    </location>
</feature>
<dbReference type="InterPro" id="IPR000515">
    <property type="entry name" value="MetI-like"/>
</dbReference>
<keyword evidence="10" id="KW-1185">Reference proteome</keyword>
<organism evidence="9 10">
    <name type="scientific">Micromonospora haikouensis</name>
    <dbReference type="NCBI Taxonomy" id="686309"/>
    <lineage>
        <taxon>Bacteria</taxon>
        <taxon>Bacillati</taxon>
        <taxon>Actinomycetota</taxon>
        <taxon>Actinomycetes</taxon>
        <taxon>Micromonosporales</taxon>
        <taxon>Micromonosporaceae</taxon>
        <taxon>Micromonospora</taxon>
    </lineage>
</organism>
<keyword evidence="6 7" id="KW-0472">Membrane</keyword>
<comment type="caution">
    <text evidence="9">The sequence shown here is derived from an EMBL/GenBank/DDBJ whole genome shotgun (WGS) entry which is preliminary data.</text>
</comment>
<evidence type="ECO:0000256" key="5">
    <source>
        <dbReference type="ARBA" id="ARBA00022989"/>
    </source>
</evidence>
<feature type="transmembrane region" description="Helical" evidence="7">
    <location>
        <begin position="63"/>
        <end position="87"/>
    </location>
</feature>
<dbReference type="EMBL" id="JXSX01000003">
    <property type="protein sequence ID" value="KIR62179.1"/>
    <property type="molecule type" value="Genomic_DNA"/>
</dbReference>
<name>A0A0D0WU71_9ACTN</name>
<evidence type="ECO:0000256" key="1">
    <source>
        <dbReference type="ARBA" id="ARBA00004651"/>
    </source>
</evidence>
<dbReference type="AlphaFoldDB" id="A0A0D0WU71"/>
<reference evidence="9 10" key="1">
    <citation type="submission" date="2015-01" db="EMBL/GenBank/DDBJ databases">
        <title>Sequencing and annotation of Micromonospora carbonacea strain JXNU-1 genome.</title>
        <authorList>
            <person name="Long Z."/>
            <person name="Huang Y."/>
            <person name="Jiang Y."/>
        </authorList>
    </citation>
    <scope>NUCLEOTIDE SEQUENCE [LARGE SCALE GENOMIC DNA]</scope>
    <source>
        <strain evidence="9 10">JXNU-1</strain>
    </source>
</reference>
<dbReference type="InterPro" id="IPR035906">
    <property type="entry name" value="MetI-like_sf"/>
</dbReference>
<feature type="transmembrane region" description="Helical" evidence="7">
    <location>
        <begin position="12"/>
        <end position="30"/>
    </location>
</feature>
<dbReference type="Proteomes" id="UP000032254">
    <property type="component" value="Unassembled WGS sequence"/>
</dbReference>
<dbReference type="PATRIC" id="fig|47853.6.peg.5743"/>
<keyword evidence="4 7" id="KW-0812">Transmembrane</keyword>
<dbReference type="Gene3D" id="1.10.3720.10">
    <property type="entry name" value="MetI-like"/>
    <property type="match status" value="1"/>
</dbReference>
<keyword evidence="2 7" id="KW-0813">Transport</keyword>
<dbReference type="GO" id="GO:0005886">
    <property type="term" value="C:plasma membrane"/>
    <property type="evidence" value="ECO:0007669"/>
    <property type="project" value="UniProtKB-SubCell"/>
</dbReference>
<feature type="transmembrane region" description="Helical" evidence="7">
    <location>
        <begin position="236"/>
        <end position="257"/>
    </location>
</feature>
<dbReference type="Pfam" id="PF00528">
    <property type="entry name" value="BPD_transp_1"/>
    <property type="match status" value="1"/>
</dbReference>
<comment type="subcellular location">
    <subcellularLocation>
        <location evidence="1 7">Cell membrane</location>
        <topology evidence="1 7">Multi-pass membrane protein</topology>
    </subcellularLocation>
</comment>
<evidence type="ECO:0000256" key="4">
    <source>
        <dbReference type="ARBA" id="ARBA00022692"/>
    </source>
</evidence>
<keyword evidence="3" id="KW-1003">Cell membrane</keyword>
<dbReference type="SUPFAM" id="SSF161098">
    <property type="entry name" value="MetI-like"/>
    <property type="match status" value="1"/>
</dbReference>
<feature type="transmembrane region" description="Helical" evidence="7">
    <location>
        <begin position="99"/>
        <end position="121"/>
    </location>
</feature>
<evidence type="ECO:0000256" key="2">
    <source>
        <dbReference type="ARBA" id="ARBA00022448"/>
    </source>
</evidence>
<dbReference type="GO" id="GO:0055085">
    <property type="term" value="P:transmembrane transport"/>
    <property type="evidence" value="ECO:0007669"/>
    <property type="project" value="InterPro"/>
</dbReference>
<evidence type="ECO:0000259" key="8">
    <source>
        <dbReference type="PROSITE" id="PS50928"/>
    </source>
</evidence>
<protein>
    <submittedName>
        <fullName evidence="9">ABC transporter permease</fullName>
    </submittedName>
</protein>
<evidence type="ECO:0000256" key="6">
    <source>
        <dbReference type="ARBA" id="ARBA00023136"/>
    </source>
</evidence>
<evidence type="ECO:0000256" key="3">
    <source>
        <dbReference type="ARBA" id="ARBA00022475"/>
    </source>
</evidence>
<comment type="similarity">
    <text evidence="7">Belongs to the binding-protein-dependent transport system permease family.</text>
</comment>
<dbReference type="PANTHER" id="PTHR43744">
    <property type="entry name" value="ABC TRANSPORTER PERMEASE PROTEIN MG189-RELATED-RELATED"/>
    <property type="match status" value="1"/>
</dbReference>
<proteinExistence type="inferred from homology"/>
<gene>
    <name evidence="9" type="ORF">TK50_27395</name>
</gene>
<dbReference type="PROSITE" id="PS50928">
    <property type="entry name" value="ABC_TM1"/>
    <property type="match status" value="1"/>
</dbReference>
<sequence length="272" mass="29547">MAGIALRTPYWVFTGALGLIFLAPLLWTAVASVSPHPGTNQVEGWGLGNYETLANYQAGVWRYVANSAFVSLLTVALTLLTSFLGGYAFARFRFPGRNLLFLVTLAILMVPYATLLIPLYVLLNEVGLQNSLVGVALVLTMFQLPFSTFLMRISFEAVPRELDEAALVDGCSSFAALWRVLLPAVKPGLITVGLFAFLNAWNDFMAPLILINDTDRMTLPLAVSNLRGQVQGVVDYGATEAGVVVLALPCVLLFLLLQRHYVRGFMSGALKG</sequence>
<feature type="transmembrane region" description="Helical" evidence="7">
    <location>
        <begin position="176"/>
        <end position="198"/>
    </location>
</feature>
<keyword evidence="5 7" id="KW-1133">Transmembrane helix</keyword>
<evidence type="ECO:0000256" key="7">
    <source>
        <dbReference type="RuleBase" id="RU363032"/>
    </source>
</evidence>
<feature type="domain" description="ABC transmembrane type-1" evidence="8">
    <location>
        <begin position="64"/>
        <end position="257"/>
    </location>
</feature>
<dbReference type="CDD" id="cd06261">
    <property type="entry name" value="TM_PBP2"/>
    <property type="match status" value="1"/>
</dbReference>
<accession>A0A0D0WU71</accession>
<dbReference type="PANTHER" id="PTHR43744:SF12">
    <property type="entry name" value="ABC TRANSPORTER PERMEASE PROTEIN MG189-RELATED"/>
    <property type="match status" value="1"/>
</dbReference>
<evidence type="ECO:0000313" key="9">
    <source>
        <dbReference type="EMBL" id="KIR62179.1"/>
    </source>
</evidence>
<evidence type="ECO:0000313" key="10">
    <source>
        <dbReference type="Proteomes" id="UP000032254"/>
    </source>
</evidence>